<feature type="domain" description="Dynamin N-terminal" evidence="1">
    <location>
        <begin position="5"/>
        <end position="177"/>
    </location>
</feature>
<gene>
    <name evidence="2" type="ORF">Satyrvirus1_26</name>
</gene>
<dbReference type="EMBL" id="MK072437">
    <property type="protein sequence ID" value="AYV84940.1"/>
    <property type="molecule type" value="Genomic_DNA"/>
</dbReference>
<protein>
    <recommendedName>
        <fullName evidence="1">Dynamin N-terminal domain-containing protein</fullName>
    </recommendedName>
</protein>
<evidence type="ECO:0000259" key="1">
    <source>
        <dbReference type="Pfam" id="PF00350"/>
    </source>
</evidence>
<organism evidence="2">
    <name type="scientific">Satyrvirus sp</name>
    <dbReference type="NCBI Taxonomy" id="2487771"/>
    <lineage>
        <taxon>Viruses</taxon>
        <taxon>Varidnaviria</taxon>
        <taxon>Bamfordvirae</taxon>
        <taxon>Nucleocytoviricota</taxon>
        <taxon>Megaviricetes</taxon>
        <taxon>Imitervirales</taxon>
        <taxon>Mimiviridae</taxon>
        <taxon>Megamimivirinae</taxon>
    </lineage>
</organism>
<accession>A0A3G5ACP1</accession>
<evidence type="ECO:0000313" key="2">
    <source>
        <dbReference type="EMBL" id="AYV84940.1"/>
    </source>
</evidence>
<dbReference type="Pfam" id="PF00350">
    <property type="entry name" value="Dynamin_N"/>
    <property type="match status" value="1"/>
</dbReference>
<dbReference type="GO" id="GO:0005525">
    <property type="term" value="F:GTP binding"/>
    <property type="evidence" value="ECO:0007669"/>
    <property type="project" value="InterPro"/>
</dbReference>
<dbReference type="SUPFAM" id="SSF52540">
    <property type="entry name" value="P-loop containing nucleoside triphosphate hydrolases"/>
    <property type="match status" value="1"/>
</dbReference>
<proteinExistence type="predicted"/>
<sequence>MEINIGIVGAVSVGKSSFLNAISGQQYSDTEIKKTTMIPQVYFQNVDSDNKSNAYIIRRANREANESIMKIIDLNKFTNKQCQPIYHNIDRICDIFDPKIIEPELKINIYDIPGLNDSASKNIYFEWIKQNIKIFDIIIFMTDITKGLNNSDEIEVLKLLFESMTKLKSKMICLINKCDDIYFDEDQNDLVFEEKEQENIYIQANNILVDVAKSYGFTTESNRFTAFLPISSENCFIYRALVVNPAYELDSVHQNRLCKNECGSQQWKKMSSEEKEEVFEKILSNLKDSYNSKILDTGYLAVKSVIQNTITSNKTEFILNHIDCDIKELETFEVENTTAYIELINKFKKRYEQIKTIGCVPCYDTFWKTIETTITNYLNSVLKMDTKITRGNNFIDFKDFDNMHSLLQEHCMNLISLVENLLTIPECPSEFLKLKEKQLIAKLLNIYDQFTLIDAKDQVHISPNNLLCYLRLINTYAPNNFSSYSKIFLEFSCNSRCKHIATYQKELYDLLCYVIENPNQHVEECCAMVCKILVSKQIYVQNKFYDQYFSYLCYFKKILQNYMDYTNHNNEYTVFDLLYEVTKKNISLYLGTNSVSNIYKQEIDYNKVECLFNKFFDTHKTISPLIDVDFDSKILKFLFEKKLNYQFIE</sequence>
<dbReference type="InterPro" id="IPR027417">
    <property type="entry name" value="P-loop_NTPase"/>
</dbReference>
<dbReference type="NCBIfam" id="TIGR00231">
    <property type="entry name" value="small_GTP"/>
    <property type="match status" value="1"/>
</dbReference>
<dbReference type="InterPro" id="IPR005225">
    <property type="entry name" value="Small_GTP-bd"/>
</dbReference>
<reference evidence="2" key="1">
    <citation type="submission" date="2018-10" db="EMBL/GenBank/DDBJ databases">
        <title>Hidden diversity of soil giant viruses.</title>
        <authorList>
            <person name="Schulz F."/>
            <person name="Alteio L."/>
            <person name="Goudeau D."/>
            <person name="Ryan E.M."/>
            <person name="Malmstrom R.R."/>
            <person name="Blanchard J."/>
            <person name="Woyke T."/>
        </authorList>
    </citation>
    <scope>NUCLEOTIDE SEQUENCE</scope>
    <source>
        <strain evidence="2">SAV1</strain>
    </source>
</reference>
<name>A0A3G5ACP1_9VIRU</name>
<dbReference type="Gene3D" id="3.40.50.300">
    <property type="entry name" value="P-loop containing nucleotide triphosphate hydrolases"/>
    <property type="match status" value="1"/>
</dbReference>
<dbReference type="InterPro" id="IPR045063">
    <property type="entry name" value="Dynamin_N"/>
</dbReference>